<evidence type="ECO:0000313" key="1">
    <source>
        <dbReference type="EMBL" id="EEG36868.1"/>
    </source>
</evidence>
<accession>C0EVL3</accession>
<dbReference type="AlphaFoldDB" id="C0EVL3"/>
<protein>
    <submittedName>
        <fullName evidence="1">Uncharacterized protein</fullName>
    </submittedName>
</protein>
<reference evidence="1 2" key="2">
    <citation type="submission" date="2009-02" db="EMBL/GenBank/DDBJ databases">
        <title>Draft genome sequence of Eubacterium hallii (DSM 3353).</title>
        <authorList>
            <person name="Sudarsanam P."/>
            <person name="Ley R."/>
            <person name="Guruge J."/>
            <person name="Turnbaugh P.J."/>
            <person name="Mahowald M."/>
            <person name="Liep D."/>
            <person name="Gordon J."/>
        </authorList>
    </citation>
    <scope>NUCLEOTIDE SEQUENCE [LARGE SCALE GENOMIC DNA]</scope>
    <source>
        <strain evidence="1 2">DSM 3353</strain>
    </source>
</reference>
<dbReference type="Proteomes" id="UP000003174">
    <property type="component" value="Unassembled WGS sequence"/>
</dbReference>
<gene>
    <name evidence="1" type="ORF">EUBHAL_01451</name>
</gene>
<dbReference type="EMBL" id="ACEP01000064">
    <property type="protein sequence ID" value="EEG36868.1"/>
    <property type="molecule type" value="Genomic_DNA"/>
</dbReference>
<evidence type="ECO:0000313" key="2">
    <source>
        <dbReference type="Proteomes" id="UP000003174"/>
    </source>
</evidence>
<reference evidence="1 2" key="1">
    <citation type="submission" date="2009-01" db="EMBL/GenBank/DDBJ databases">
        <authorList>
            <person name="Fulton L."/>
            <person name="Clifton S."/>
            <person name="Fulton B."/>
            <person name="Xu J."/>
            <person name="Minx P."/>
            <person name="Pepin K.H."/>
            <person name="Johnson M."/>
            <person name="Bhonagiri V."/>
            <person name="Nash W.E."/>
            <person name="Mardis E.R."/>
            <person name="Wilson R.K."/>
        </authorList>
    </citation>
    <scope>NUCLEOTIDE SEQUENCE [LARGE SCALE GENOMIC DNA]</scope>
    <source>
        <strain evidence="1 2">DSM 3353</strain>
    </source>
</reference>
<organism evidence="1 2">
    <name type="scientific">Anaerobutyricum hallii DSM 3353</name>
    <dbReference type="NCBI Taxonomy" id="411469"/>
    <lineage>
        <taxon>Bacteria</taxon>
        <taxon>Bacillati</taxon>
        <taxon>Bacillota</taxon>
        <taxon>Clostridia</taxon>
        <taxon>Lachnospirales</taxon>
        <taxon>Lachnospiraceae</taxon>
        <taxon>Anaerobutyricum</taxon>
    </lineage>
</organism>
<proteinExistence type="predicted"/>
<name>C0EVL3_9FIRM</name>
<sequence length="46" mass="5700">MFTYRRIHYKYYKSHNNKKAILQDNSFSVIGQNGFFTSYYLSIWHM</sequence>
<comment type="caution">
    <text evidence="1">The sequence shown here is derived from an EMBL/GenBank/DDBJ whole genome shotgun (WGS) entry which is preliminary data.</text>
</comment>